<feature type="domain" description="Nudix hydrolase" evidence="7">
    <location>
        <begin position="46"/>
        <end position="186"/>
    </location>
</feature>
<keyword evidence="5" id="KW-0460">Magnesium</keyword>
<gene>
    <name evidence="9" type="ORF">VZD24_01585</name>
    <name evidence="8" type="ORF">VZD85_01775</name>
</gene>
<sequence>MNFKDFEKRIVKVTKLELPGELVQFKMAPMERLQEMKRVAKNSDSAKRAGVMSLFYPSENLETRLILILRKTYKGVHSAQVGFPGGKLEKEDKSIQDAALRETEEEVGVSRNTIAVLKQLTEIYIPPSNYFVQPFLGITTEQPRFVPQEEEVEALIEVSLQDFMDDFNVTTQTITTSYAVNLEVPAFKLNGYVVWGATAMMLNEVRELLKKVL</sequence>
<dbReference type="EMBL" id="JAZBJM010000001">
    <property type="protein sequence ID" value="MEM0517065.1"/>
    <property type="molecule type" value="Genomic_DNA"/>
</dbReference>
<evidence type="ECO:0000256" key="6">
    <source>
        <dbReference type="ARBA" id="ARBA00023211"/>
    </source>
</evidence>
<dbReference type="SUPFAM" id="SSF55811">
    <property type="entry name" value="Nudix"/>
    <property type="match status" value="1"/>
</dbReference>
<dbReference type="PANTHER" id="PTHR12992:SF11">
    <property type="entry name" value="MITOCHONDRIAL COENZYME A DIPHOSPHATASE NUDT8"/>
    <property type="match status" value="1"/>
</dbReference>
<keyword evidence="3" id="KW-0479">Metal-binding</keyword>
<dbReference type="CDD" id="cd03426">
    <property type="entry name" value="NUDIX_CoAse_Nudt7"/>
    <property type="match status" value="1"/>
</dbReference>
<dbReference type="Proteomes" id="UP001388259">
    <property type="component" value="Unassembled WGS sequence"/>
</dbReference>
<evidence type="ECO:0000313" key="10">
    <source>
        <dbReference type="Proteomes" id="UP001388259"/>
    </source>
</evidence>
<dbReference type="Pfam" id="PF00293">
    <property type="entry name" value="NUDIX"/>
    <property type="match status" value="1"/>
</dbReference>
<protein>
    <submittedName>
        <fullName evidence="8">CoA pyrophosphatase</fullName>
        <ecNumber evidence="8">3.6.1.55</ecNumber>
    </submittedName>
</protein>
<keyword evidence="6" id="KW-0464">Manganese</keyword>
<evidence type="ECO:0000256" key="5">
    <source>
        <dbReference type="ARBA" id="ARBA00022842"/>
    </source>
</evidence>
<dbReference type="GO" id="GO:0046872">
    <property type="term" value="F:metal ion binding"/>
    <property type="evidence" value="ECO:0007669"/>
    <property type="project" value="UniProtKB-KW"/>
</dbReference>
<dbReference type="AlphaFoldDB" id="A0AB35YMU2"/>
<name>A0AB35YMU2_9FLAO</name>
<comment type="cofactor">
    <cofactor evidence="2">
        <name>Mg(2+)</name>
        <dbReference type="ChEBI" id="CHEBI:18420"/>
    </cofactor>
</comment>
<comment type="caution">
    <text evidence="8">The sequence shown here is derived from an EMBL/GenBank/DDBJ whole genome shotgun (WGS) entry which is preliminary data.</text>
</comment>
<dbReference type="InterPro" id="IPR015797">
    <property type="entry name" value="NUDIX_hydrolase-like_dom_sf"/>
</dbReference>
<reference evidence="8 11" key="1">
    <citation type="submission" date="2024-01" db="EMBL/GenBank/DDBJ databases">
        <title>Aequorivita flavus sp. nov., isolated from deep-sea sediment.</title>
        <authorList>
            <person name="Chen X."/>
        </authorList>
    </citation>
    <scope>NUCLEOTIDE SEQUENCE</scope>
    <source>
        <strain evidence="8">MCCC 1A16923</strain>
        <strain evidence="9 11">MCCC 1A16935</strain>
    </source>
</reference>
<evidence type="ECO:0000259" key="7">
    <source>
        <dbReference type="PROSITE" id="PS51462"/>
    </source>
</evidence>
<organism evidence="8 10">
    <name type="scientific">Aequorivita flava</name>
    <dbReference type="NCBI Taxonomy" id="3114371"/>
    <lineage>
        <taxon>Bacteria</taxon>
        <taxon>Pseudomonadati</taxon>
        <taxon>Bacteroidota</taxon>
        <taxon>Flavobacteriia</taxon>
        <taxon>Flavobacteriales</taxon>
        <taxon>Flavobacteriaceae</taxon>
        <taxon>Aequorivita</taxon>
    </lineage>
</organism>
<dbReference type="Proteomes" id="UP001390963">
    <property type="component" value="Unassembled WGS sequence"/>
</dbReference>
<dbReference type="PROSITE" id="PS51462">
    <property type="entry name" value="NUDIX"/>
    <property type="match status" value="1"/>
</dbReference>
<keyword evidence="11" id="KW-1185">Reference proteome</keyword>
<dbReference type="RefSeq" id="WP_342686511.1">
    <property type="nucleotide sequence ID" value="NZ_JAZBJM010000001.1"/>
</dbReference>
<evidence type="ECO:0000256" key="2">
    <source>
        <dbReference type="ARBA" id="ARBA00001946"/>
    </source>
</evidence>
<evidence type="ECO:0000256" key="1">
    <source>
        <dbReference type="ARBA" id="ARBA00001936"/>
    </source>
</evidence>
<dbReference type="GO" id="GO:0010945">
    <property type="term" value="F:coenzyme A diphosphatase activity"/>
    <property type="evidence" value="ECO:0007669"/>
    <property type="project" value="InterPro"/>
</dbReference>
<dbReference type="EC" id="3.6.1.55" evidence="8"/>
<comment type="cofactor">
    <cofactor evidence="1">
        <name>Mn(2+)</name>
        <dbReference type="ChEBI" id="CHEBI:29035"/>
    </cofactor>
</comment>
<evidence type="ECO:0000313" key="8">
    <source>
        <dbReference type="EMBL" id="MEM0517065.1"/>
    </source>
</evidence>
<evidence type="ECO:0000256" key="4">
    <source>
        <dbReference type="ARBA" id="ARBA00022801"/>
    </source>
</evidence>
<keyword evidence="4 8" id="KW-0378">Hydrolase</keyword>
<evidence type="ECO:0000256" key="3">
    <source>
        <dbReference type="ARBA" id="ARBA00022723"/>
    </source>
</evidence>
<dbReference type="InterPro" id="IPR000086">
    <property type="entry name" value="NUDIX_hydrolase_dom"/>
</dbReference>
<evidence type="ECO:0000313" key="9">
    <source>
        <dbReference type="EMBL" id="MEM0572194.1"/>
    </source>
</evidence>
<dbReference type="PANTHER" id="PTHR12992">
    <property type="entry name" value="NUDIX HYDROLASE"/>
    <property type="match status" value="1"/>
</dbReference>
<dbReference type="Gene3D" id="3.90.79.10">
    <property type="entry name" value="Nucleoside Triphosphate Pyrophosphohydrolase"/>
    <property type="match status" value="1"/>
</dbReference>
<accession>A0AB35YMU2</accession>
<dbReference type="GO" id="GO:0035539">
    <property type="term" value="F:8-oxo-7,8-dihydrodeoxyguanosine triphosphate pyrophosphatase activity"/>
    <property type="evidence" value="ECO:0007669"/>
    <property type="project" value="UniProtKB-EC"/>
</dbReference>
<proteinExistence type="predicted"/>
<evidence type="ECO:0000313" key="11">
    <source>
        <dbReference type="Proteomes" id="UP001390963"/>
    </source>
</evidence>
<dbReference type="EMBL" id="JBANCF010000001">
    <property type="protein sequence ID" value="MEM0572194.1"/>
    <property type="molecule type" value="Genomic_DNA"/>
</dbReference>
<dbReference type="InterPro" id="IPR045121">
    <property type="entry name" value="CoAse"/>
</dbReference>